<reference evidence="2" key="1">
    <citation type="journal article" date="2023" name="G3 (Bethesda)">
        <title>A reference genome for the long-term kleptoplast-retaining sea slug Elysia crispata morphotype clarki.</title>
        <authorList>
            <person name="Eastman K.E."/>
            <person name="Pendleton A.L."/>
            <person name="Shaikh M.A."/>
            <person name="Suttiyut T."/>
            <person name="Ogas R."/>
            <person name="Tomko P."/>
            <person name="Gavelis G."/>
            <person name="Widhalm J.R."/>
            <person name="Wisecaver J.H."/>
        </authorList>
    </citation>
    <scope>NUCLEOTIDE SEQUENCE</scope>
    <source>
        <strain evidence="2">ECLA1</strain>
    </source>
</reference>
<name>A0AAE0XZP4_9GAST</name>
<sequence>MFVLVVASVMTVMPMLVSVVMNQKAADASHSERFAAPVIAFRSRGAAWHGSVPNLMLTVGGHKISSGVSHDRLANMLRPV</sequence>
<feature type="signal peptide" evidence="1">
    <location>
        <begin position="1"/>
        <end position="18"/>
    </location>
</feature>
<evidence type="ECO:0000313" key="2">
    <source>
        <dbReference type="EMBL" id="KAK3727253.1"/>
    </source>
</evidence>
<keyword evidence="1" id="KW-0732">Signal</keyword>
<accession>A0AAE0XZP4</accession>
<dbReference type="Proteomes" id="UP001283361">
    <property type="component" value="Unassembled WGS sequence"/>
</dbReference>
<dbReference type="EMBL" id="JAWDGP010007247">
    <property type="protein sequence ID" value="KAK3727253.1"/>
    <property type="molecule type" value="Genomic_DNA"/>
</dbReference>
<gene>
    <name evidence="2" type="ORF">RRG08_049879</name>
</gene>
<evidence type="ECO:0000256" key="1">
    <source>
        <dbReference type="SAM" id="SignalP"/>
    </source>
</evidence>
<keyword evidence="3" id="KW-1185">Reference proteome</keyword>
<organism evidence="2 3">
    <name type="scientific">Elysia crispata</name>
    <name type="common">lettuce slug</name>
    <dbReference type="NCBI Taxonomy" id="231223"/>
    <lineage>
        <taxon>Eukaryota</taxon>
        <taxon>Metazoa</taxon>
        <taxon>Spiralia</taxon>
        <taxon>Lophotrochozoa</taxon>
        <taxon>Mollusca</taxon>
        <taxon>Gastropoda</taxon>
        <taxon>Heterobranchia</taxon>
        <taxon>Euthyneura</taxon>
        <taxon>Panpulmonata</taxon>
        <taxon>Sacoglossa</taxon>
        <taxon>Placobranchoidea</taxon>
        <taxon>Plakobranchidae</taxon>
        <taxon>Elysia</taxon>
    </lineage>
</organism>
<feature type="chain" id="PRO_5042227854" evidence="1">
    <location>
        <begin position="19"/>
        <end position="80"/>
    </location>
</feature>
<protein>
    <submittedName>
        <fullName evidence="2">Uncharacterized protein</fullName>
    </submittedName>
</protein>
<comment type="caution">
    <text evidence="2">The sequence shown here is derived from an EMBL/GenBank/DDBJ whole genome shotgun (WGS) entry which is preliminary data.</text>
</comment>
<dbReference type="AlphaFoldDB" id="A0AAE0XZP4"/>
<evidence type="ECO:0000313" key="3">
    <source>
        <dbReference type="Proteomes" id="UP001283361"/>
    </source>
</evidence>
<proteinExistence type="predicted"/>